<sequence length="251" mass="29296">MQQPGPMIRAHTDLFPIDIADNLLQDARRESFKVRAGQAFDDKDTRETVLSSPSLLALIELWTHLDINRLFEIRQWYTTHADILSKNEKRAVIFFGTFSIETLNINICSGTSLKSDVESVWNEHVKLFDAFTRDEVKSFIHRVMLMSEAPLVPDVLGRPDQDASLREQAYIHFRRLYDIGENVEPALAHDALIYADTIVQDQYICCDQPDQPRRQELQFMFEDIMETFNLSRRFHRKVFGADNIRPDICYR</sequence>
<dbReference type="EMBL" id="CACSII010000016">
    <property type="protein sequence ID" value="CAA0110359.1"/>
    <property type="molecule type" value="Genomic_DNA"/>
</dbReference>
<gene>
    <name evidence="1" type="ORF">DPBNPPHM_01373</name>
</gene>
<protein>
    <submittedName>
        <fullName evidence="1">Uncharacterized protein</fullName>
    </submittedName>
</protein>
<name>A0A5S9Q688_9GAMM</name>
<dbReference type="Proteomes" id="UP000434580">
    <property type="component" value="Unassembled WGS sequence"/>
</dbReference>
<dbReference type="AlphaFoldDB" id="A0A5S9Q688"/>
<reference evidence="1 2" key="1">
    <citation type="submission" date="2019-11" db="EMBL/GenBank/DDBJ databases">
        <authorList>
            <person name="Holert J."/>
        </authorList>
    </citation>
    <scope>NUCLEOTIDE SEQUENCE [LARGE SCALE GENOMIC DNA]</scope>
    <source>
        <strain evidence="1">BC5_2</strain>
    </source>
</reference>
<evidence type="ECO:0000313" key="1">
    <source>
        <dbReference type="EMBL" id="CAA0110359.1"/>
    </source>
</evidence>
<dbReference type="OrthoDB" id="7065140at2"/>
<organism evidence="1 2">
    <name type="scientific">BD1-7 clade bacterium</name>
    <dbReference type="NCBI Taxonomy" id="2029982"/>
    <lineage>
        <taxon>Bacteria</taxon>
        <taxon>Pseudomonadati</taxon>
        <taxon>Pseudomonadota</taxon>
        <taxon>Gammaproteobacteria</taxon>
        <taxon>Cellvibrionales</taxon>
        <taxon>Spongiibacteraceae</taxon>
        <taxon>BD1-7 clade</taxon>
    </lineage>
</organism>
<proteinExistence type="predicted"/>
<evidence type="ECO:0000313" key="2">
    <source>
        <dbReference type="Proteomes" id="UP000434580"/>
    </source>
</evidence>
<accession>A0A5S9Q688</accession>